<keyword evidence="8 12" id="KW-0472">Membrane</keyword>
<comment type="function">
    <text evidence="11">Transmembrane component of the tectonic-like complex, a complex localized at the transition zone of primary cilia and acting as a barrier that prevents diffusion of transmembrane proteins between the cilia and plasma membranes. Required for ciliogenesis and sonic hedgehog/SHH signaling.</text>
</comment>
<keyword evidence="5 12" id="KW-0812">Transmembrane</keyword>
<keyword evidence="6 12" id="KW-1133">Transmembrane helix</keyword>
<dbReference type="EMBL" id="GG662665">
    <property type="protein sequence ID" value="EWS73990.1"/>
    <property type="molecule type" value="Genomic_DNA"/>
</dbReference>
<dbReference type="PANTHER" id="PTHR14605:SF1">
    <property type="entry name" value="TRANSMEMBRANE PROTEIN 231"/>
    <property type="match status" value="1"/>
</dbReference>
<evidence type="ECO:0000256" key="3">
    <source>
        <dbReference type="ARBA" id="ARBA00015087"/>
    </source>
</evidence>
<dbReference type="InParanoid" id="W7X3U8"/>
<dbReference type="GO" id="GO:0035869">
    <property type="term" value="C:ciliary transition zone"/>
    <property type="evidence" value="ECO:0007669"/>
    <property type="project" value="TreeGrafter"/>
</dbReference>
<dbReference type="OrthoDB" id="426438at2759"/>
<dbReference type="GO" id="GO:0060271">
    <property type="term" value="P:cilium assembly"/>
    <property type="evidence" value="ECO:0007669"/>
    <property type="project" value="TreeGrafter"/>
</dbReference>
<dbReference type="AlphaFoldDB" id="W7X3U8"/>
<evidence type="ECO:0000256" key="2">
    <source>
        <dbReference type="ARBA" id="ARBA00009082"/>
    </source>
</evidence>
<keyword evidence="7" id="KW-0969">Cilium</keyword>
<organism evidence="13 14">
    <name type="scientific">Tetrahymena thermophila (strain SB210)</name>
    <dbReference type="NCBI Taxonomy" id="312017"/>
    <lineage>
        <taxon>Eukaryota</taxon>
        <taxon>Sar</taxon>
        <taxon>Alveolata</taxon>
        <taxon>Ciliophora</taxon>
        <taxon>Intramacronucleata</taxon>
        <taxon>Oligohymenophorea</taxon>
        <taxon>Hymenostomatida</taxon>
        <taxon>Tetrahymenina</taxon>
        <taxon>Tetrahymenidae</taxon>
        <taxon>Tetrahymena</taxon>
    </lineage>
</organism>
<feature type="transmembrane region" description="Helical" evidence="12">
    <location>
        <begin position="21"/>
        <end position="41"/>
    </location>
</feature>
<keyword evidence="10" id="KW-0966">Cell projection</keyword>
<feature type="transmembrane region" description="Helical" evidence="12">
    <location>
        <begin position="246"/>
        <end position="264"/>
    </location>
</feature>
<evidence type="ECO:0000256" key="6">
    <source>
        <dbReference type="ARBA" id="ARBA00022989"/>
    </source>
</evidence>
<proteinExistence type="inferred from homology"/>
<comment type="similarity">
    <text evidence="2">Belongs to the TMEM231 family.</text>
</comment>
<dbReference type="RefSeq" id="XP_012653452.1">
    <property type="nucleotide sequence ID" value="XM_012797998.1"/>
</dbReference>
<protein>
    <recommendedName>
        <fullName evidence="3">Transmembrane protein 231</fullName>
    </recommendedName>
</protein>
<name>W7X3U8_TETTS</name>
<gene>
    <name evidence="13" type="ORF">TTHERM_000441849</name>
</gene>
<dbReference type="Pfam" id="PF10149">
    <property type="entry name" value="TM231"/>
    <property type="match status" value="2"/>
</dbReference>
<keyword evidence="4" id="KW-1003">Cell membrane</keyword>
<evidence type="ECO:0000256" key="12">
    <source>
        <dbReference type="SAM" id="Phobius"/>
    </source>
</evidence>
<comment type="subcellular location">
    <subcellularLocation>
        <location evidence="1">Cell projection</location>
        <location evidence="1">Cilium membrane</location>
        <topology evidence="1">Multi-pass membrane protein</topology>
    </subcellularLocation>
</comment>
<evidence type="ECO:0000256" key="4">
    <source>
        <dbReference type="ARBA" id="ARBA00022475"/>
    </source>
</evidence>
<accession>W7X3U8</accession>
<dbReference type="InterPro" id="IPR019306">
    <property type="entry name" value="TMEM231"/>
</dbReference>
<evidence type="ECO:0000256" key="7">
    <source>
        <dbReference type="ARBA" id="ARBA00023069"/>
    </source>
</evidence>
<evidence type="ECO:0000256" key="10">
    <source>
        <dbReference type="ARBA" id="ARBA00023273"/>
    </source>
</evidence>
<evidence type="ECO:0000256" key="9">
    <source>
        <dbReference type="ARBA" id="ARBA00023180"/>
    </source>
</evidence>
<evidence type="ECO:0000256" key="1">
    <source>
        <dbReference type="ARBA" id="ARBA00004272"/>
    </source>
</evidence>
<dbReference type="Proteomes" id="UP000009168">
    <property type="component" value="Unassembled WGS sequence"/>
</dbReference>
<evidence type="ECO:0000256" key="5">
    <source>
        <dbReference type="ARBA" id="ARBA00022692"/>
    </source>
</evidence>
<dbReference type="GO" id="GO:0032880">
    <property type="term" value="P:regulation of protein localization"/>
    <property type="evidence" value="ECO:0007669"/>
    <property type="project" value="TreeGrafter"/>
</dbReference>
<dbReference type="STRING" id="312017.W7X3U8"/>
<evidence type="ECO:0000313" key="14">
    <source>
        <dbReference type="Proteomes" id="UP000009168"/>
    </source>
</evidence>
<dbReference type="PANTHER" id="PTHR14605">
    <property type="entry name" value="CHST5 PROTEIN"/>
    <property type="match status" value="1"/>
</dbReference>
<evidence type="ECO:0000313" key="13">
    <source>
        <dbReference type="EMBL" id="EWS73990.1"/>
    </source>
</evidence>
<reference evidence="14" key="1">
    <citation type="journal article" date="2006" name="PLoS Biol.">
        <title>Macronuclear genome sequence of the ciliate Tetrahymena thermophila, a model eukaryote.</title>
        <authorList>
            <person name="Eisen J.A."/>
            <person name="Coyne R.S."/>
            <person name="Wu M."/>
            <person name="Wu D."/>
            <person name="Thiagarajan M."/>
            <person name="Wortman J.R."/>
            <person name="Badger J.H."/>
            <person name="Ren Q."/>
            <person name="Amedeo P."/>
            <person name="Jones K.M."/>
            <person name="Tallon L.J."/>
            <person name="Delcher A.L."/>
            <person name="Salzberg S.L."/>
            <person name="Silva J.C."/>
            <person name="Haas B.J."/>
            <person name="Majoros W.H."/>
            <person name="Farzad M."/>
            <person name="Carlton J.M."/>
            <person name="Smith R.K. Jr."/>
            <person name="Garg J."/>
            <person name="Pearlman R.E."/>
            <person name="Karrer K.M."/>
            <person name="Sun L."/>
            <person name="Manning G."/>
            <person name="Elde N.C."/>
            <person name="Turkewitz A.P."/>
            <person name="Asai D.J."/>
            <person name="Wilkes D.E."/>
            <person name="Wang Y."/>
            <person name="Cai H."/>
            <person name="Collins K."/>
            <person name="Stewart B.A."/>
            <person name="Lee S.R."/>
            <person name="Wilamowska K."/>
            <person name="Weinberg Z."/>
            <person name="Ruzzo W.L."/>
            <person name="Wloga D."/>
            <person name="Gaertig J."/>
            <person name="Frankel J."/>
            <person name="Tsao C.-C."/>
            <person name="Gorovsky M.A."/>
            <person name="Keeling P.J."/>
            <person name="Waller R.F."/>
            <person name="Patron N.J."/>
            <person name="Cherry J.M."/>
            <person name="Stover N.A."/>
            <person name="Krieger C.J."/>
            <person name="del Toro C."/>
            <person name="Ryder H.F."/>
            <person name="Williamson S.C."/>
            <person name="Barbeau R.A."/>
            <person name="Hamilton E.P."/>
            <person name="Orias E."/>
        </authorList>
    </citation>
    <scope>NUCLEOTIDE SEQUENCE [LARGE SCALE GENOMIC DNA]</scope>
    <source>
        <strain evidence="14">SB210</strain>
    </source>
</reference>
<keyword evidence="14" id="KW-1185">Reference proteome</keyword>
<dbReference type="GeneID" id="24438979"/>
<dbReference type="KEGG" id="tet:TTHERM_000441849"/>
<sequence>MVRLVSEDFCNFYYAEFCSRASIVCILLMCLTFLAPFYLSFTTDNFWLNIKLNQEQPNTQIVQAYLLQQGSIIDTLQINPVWKDKKIGQLNIEKVDEYEVSFTVTNFSGSLMEIILEMDYMLSDVSQLKSRQIMFLSFSASYNFDNVQFYGQVNFDQQSPLYYNGENKLQYKQPLYNSDIQFHNYMRANLIYKNQTSSLKYEYFTQMLKVQSAAARTVQVNGRIHIPKYQNILYIPSITETLKFQWAAYFSIFIVMLYLFRMVLKQMYRHSVFPVSVMDNLPQKAFRQFGKYKQD</sequence>
<dbReference type="GO" id="GO:0060170">
    <property type="term" value="C:ciliary membrane"/>
    <property type="evidence" value="ECO:0007669"/>
    <property type="project" value="UniProtKB-SubCell"/>
</dbReference>
<evidence type="ECO:0000256" key="11">
    <source>
        <dbReference type="ARBA" id="ARBA00024803"/>
    </source>
</evidence>
<evidence type="ECO:0000256" key="8">
    <source>
        <dbReference type="ARBA" id="ARBA00023136"/>
    </source>
</evidence>
<keyword evidence="9" id="KW-0325">Glycoprotein</keyword>